<gene>
    <name evidence="8" type="ordered locus">Metin_0511</name>
</gene>
<comment type="subcellular location">
    <subcellularLocation>
        <location evidence="1">Membrane</location>
        <topology evidence="1">Multi-pass membrane protein</topology>
    </subcellularLocation>
</comment>
<feature type="transmembrane region" description="Helical" evidence="6">
    <location>
        <begin position="155"/>
        <end position="181"/>
    </location>
</feature>
<keyword evidence="9" id="KW-1185">Reference proteome</keyword>
<reference evidence="8" key="1">
    <citation type="submission" date="2010-04" db="EMBL/GenBank/DDBJ databases">
        <title>Complete sequence of Methanocaldococcus infernus ME.</title>
        <authorList>
            <consortium name="US DOE Joint Genome Institute"/>
            <person name="Lucas S."/>
            <person name="Copeland A."/>
            <person name="Lapidus A."/>
            <person name="Cheng J.-F."/>
            <person name="Bruce D."/>
            <person name="Goodwin L."/>
            <person name="Pitluck S."/>
            <person name="Munk A.C."/>
            <person name="Detter J.C."/>
            <person name="Han C."/>
            <person name="Tapia R."/>
            <person name="Land M."/>
            <person name="Hauser L."/>
            <person name="Kyrpides N."/>
            <person name="Mikhailova N."/>
            <person name="Sieprawska-Lupa M."/>
            <person name="Whitman W.B."/>
            <person name="Woyke T."/>
        </authorList>
    </citation>
    <scope>NUCLEOTIDE SEQUENCE [LARGE SCALE GENOMIC DNA]</scope>
    <source>
        <strain evidence="8">ME</strain>
    </source>
</reference>
<dbReference type="PANTHER" id="PTHR31272">
    <property type="entry name" value="CYTOCHROME C-TYPE BIOGENESIS PROTEIN HI_1454-RELATED"/>
    <property type="match status" value="1"/>
</dbReference>
<feature type="transmembrane region" description="Helical" evidence="6">
    <location>
        <begin position="118"/>
        <end position="149"/>
    </location>
</feature>
<feature type="transmembrane region" description="Helical" evidence="6">
    <location>
        <begin position="193"/>
        <end position="212"/>
    </location>
</feature>
<evidence type="ECO:0000256" key="4">
    <source>
        <dbReference type="ARBA" id="ARBA00022989"/>
    </source>
</evidence>
<keyword evidence="3 6" id="KW-0812">Transmembrane</keyword>
<dbReference type="InterPro" id="IPR051790">
    <property type="entry name" value="Cytochrome_c-biogenesis_DsbD"/>
</dbReference>
<dbReference type="HOGENOM" id="CLU_053225_5_0_2"/>
<dbReference type="GO" id="GO:0016020">
    <property type="term" value="C:membrane"/>
    <property type="evidence" value="ECO:0007669"/>
    <property type="project" value="UniProtKB-SubCell"/>
</dbReference>
<evidence type="ECO:0000259" key="7">
    <source>
        <dbReference type="Pfam" id="PF02683"/>
    </source>
</evidence>
<keyword evidence="5 6" id="KW-0472">Membrane</keyword>
<dbReference type="Proteomes" id="UP000002061">
    <property type="component" value="Chromosome"/>
</dbReference>
<dbReference type="EMBL" id="CP002009">
    <property type="protein sequence ID" value="ADG13181.1"/>
    <property type="molecule type" value="Genomic_DNA"/>
</dbReference>
<dbReference type="STRING" id="573063.Metin_0511"/>
<proteinExistence type="inferred from homology"/>
<feature type="domain" description="Cytochrome C biogenesis protein transmembrane" evidence="7">
    <location>
        <begin position="3"/>
        <end position="210"/>
    </location>
</feature>
<accession>D5VRH8</accession>
<protein>
    <submittedName>
        <fullName evidence="8">Cytochrome c biogenesis protein transmembrane region</fullName>
    </submittedName>
</protein>
<evidence type="ECO:0000256" key="6">
    <source>
        <dbReference type="SAM" id="Phobius"/>
    </source>
</evidence>
<evidence type="ECO:0000313" key="9">
    <source>
        <dbReference type="Proteomes" id="UP000002061"/>
    </source>
</evidence>
<evidence type="ECO:0000256" key="2">
    <source>
        <dbReference type="ARBA" id="ARBA00006143"/>
    </source>
</evidence>
<dbReference type="InterPro" id="IPR003834">
    <property type="entry name" value="Cyt_c_assmbl_TM_dom"/>
</dbReference>
<comment type="similarity">
    <text evidence="2">Belongs to the DsbD family.</text>
</comment>
<dbReference type="PANTHER" id="PTHR31272:SF9">
    <property type="entry name" value="BLL1027 PROTEIN"/>
    <property type="match status" value="1"/>
</dbReference>
<organism evidence="8 9">
    <name type="scientific">Methanocaldococcus infernus (strain DSM 11812 / JCM 15783 / ME)</name>
    <dbReference type="NCBI Taxonomy" id="573063"/>
    <lineage>
        <taxon>Archaea</taxon>
        <taxon>Methanobacteriati</taxon>
        <taxon>Methanobacteriota</taxon>
        <taxon>Methanomada group</taxon>
        <taxon>Methanococci</taxon>
        <taxon>Methanococcales</taxon>
        <taxon>Methanocaldococcaceae</taxon>
        <taxon>Methanocaldococcus</taxon>
    </lineage>
</organism>
<sequence>MDLIIIFISGILSALSPCVLSILPLALLYIFGVSKDKYDSLLNSLFFILGFSFMFSLLGILFSAFGYFVNVTILKYLASLLSSIFGLSLILNYNFKLFSEERGKVYNKIIKIANSKKLSFLSSFLFGLSFSLVANICSTPILISILSYVATKKDLIFGFLSLFIYSIGFSLPIFIFSIIGGKGKEFLEKMNPKVVNIISGIILIFLSIYIVIT</sequence>
<dbReference type="AlphaFoldDB" id="D5VRH8"/>
<keyword evidence="4 6" id="KW-1133">Transmembrane helix</keyword>
<evidence type="ECO:0000256" key="5">
    <source>
        <dbReference type="ARBA" id="ARBA00023136"/>
    </source>
</evidence>
<dbReference type="GO" id="GO:0017004">
    <property type="term" value="P:cytochrome complex assembly"/>
    <property type="evidence" value="ECO:0007669"/>
    <property type="project" value="InterPro"/>
</dbReference>
<evidence type="ECO:0000256" key="3">
    <source>
        <dbReference type="ARBA" id="ARBA00022692"/>
    </source>
</evidence>
<name>D5VRH8_METIM</name>
<dbReference type="eggNOG" id="arCOG02398">
    <property type="taxonomic scope" value="Archaea"/>
</dbReference>
<dbReference type="KEGG" id="mif:Metin_0511"/>
<feature type="transmembrane region" description="Helical" evidence="6">
    <location>
        <begin position="73"/>
        <end position="95"/>
    </location>
</feature>
<feature type="transmembrane region" description="Helical" evidence="6">
    <location>
        <begin position="45"/>
        <end position="67"/>
    </location>
</feature>
<dbReference type="Pfam" id="PF02683">
    <property type="entry name" value="DsbD_TM"/>
    <property type="match status" value="1"/>
</dbReference>
<feature type="transmembrane region" description="Helical" evidence="6">
    <location>
        <begin position="6"/>
        <end position="33"/>
    </location>
</feature>
<evidence type="ECO:0000313" key="8">
    <source>
        <dbReference type="EMBL" id="ADG13181.1"/>
    </source>
</evidence>
<evidence type="ECO:0000256" key="1">
    <source>
        <dbReference type="ARBA" id="ARBA00004141"/>
    </source>
</evidence>